<accession>A0ABC8SW84</accession>
<sequence>MGQPLPCNDAVTECDLYGQVEPMDLFAGSEEEVVYVFAKLKKKSENSSRIERKVAEKGTWTGVNKKKPVMDGRNRYIGWKRNFVYEITKGKGKGKGKGKAKAGYNMKEYSLLDSALNHEKVKFKDYVLCCIKKKKLPERHVSRENLEETAENYQSAMVVAAEDDFEVAPLPNHKLIQSGPLLLPQTEGYQLQDYTANNNILAAASMSQSEEAVATQSSGVYDWNMLKQSSSSETEEAVARQSGGINNFNMLLTESSSMVEVATMQSGWINHHLSLEPLFAWPECDKVDSSVVTLPHGESIGHNHSLTQFEGYDHQCQEYASSGNKIVSAASIAESTEQVPIQSGWIDDLNMLKEVVSVPPFTCHPEYHTLDTTVALSPLPPLSPLLVGGESGTTLHCGENEFECQEQWSRASKASMAADAGSINCSDWGQSYAEMLKGFQQDPPS</sequence>
<evidence type="ECO:0000256" key="2">
    <source>
        <dbReference type="ARBA" id="ARBA00023125"/>
    </source>
</evidence>
<dbReference type="PANTHER" id="PTHR31719:SF43">
    <property type="entry name" value="NAC TRANSCRIPTION FACTOR 56"/>
    <property type="match status" value="1"/>
</dbReference>
<dbReference type="SUPFAM" id="SSF101941">
    <property type="entry name" value="NAC domain"/>
    <property type="match status" value="1"/>
</dbReference>
<evidence type="ECO:0000256" key="1">
    <source>
        <dbReference type="ARBA" id="ARBA00023015"/>
    </source>
</evidence>
<dbReference type="Gene3D" id="2.170.150.80">
    <property type="entry name" value="NAC domain"/>
    <property type="match status" value="1"/>
</dbReference>
<dbReference type="GO" id="GO:0003677">
    <property type="term" value="F:DNA binding"/>
    <property type="evidence" value="ECO:0007669"/>
    <property type="project" value="UniProtKB-KW"/>
</dbReference>
<dbReference type="Pfam" id="PF02365">
    <property type="entry name" value="NAM"/>
    <property type="match status" value="1"/>
</dbReference>
<dbReference type="PANTHER" id="PTHR31719">
    <property type="entry name" value="NAC TRANSCRIPTION FACTOR 56"/>
    <property type="match status" value="1"/>
</dbReference>
<dbReference type="InterPro" id="IPR003441">
    <property type="entry name" value="NAC-dom"/>
</dbReference>
<dbReference type="Proteomes" id="UP001642360">
    <property type="component" value="Unassembled WGS sequence"/>
</dbReference>
<dbReference type="InterPro" id="IPR036093">
    <property type="entry name" value="NAC_dom_sf"/>
</dbReference>
<evidence type="ECO:0000313" key="6">
    <source>
        <dbReference type="EMBL" id="CAK9161183.1"/>
    </source>
</evidence>
<name>A0ABC8SW84_9AQUA</name>
<keyword evidence="2" id="KW-0238">DNA-binding</keyword>
<evidence type="ECO:0000256" key="3">
    <source>
        <dbReference type="ARBA" id="ARBA00023163"/>
    </source>
</evidence>
<dbReference type="EMBL" id="CAUOFW020003636">
    <property type="protein sequence ID" value="CAK9161183.1"/>
    <property type="molecule type" value="Genomic_DNA"/>
</dbReference>
<feature type="domain" description="NAC" evidence="5">
    <location>
        <begin position="1"/>
        <end position="134"/>
    </location>
</feature>
<protein>
    <recommendedName>
        <fullName evidence="5">NAC domain-containing protein</fullName>
    </recommendedName>
</protein>
<evidence type="ECO:0000259" key="5">
    <source>
        <dbReference type="PROSITE" id="PS51005"/>
    </source>
</evidence>
<dbReference type="AlphaFoldDB" id="A0ABC8SW84"/>
<keyword evidence="1" id="KW-0805">Transcription regulation</keyword>
<organism evidence="6 7">
    <name type="scientific">Ilex paraguariensis</name>
    <name type="common">yerba mate</name>
    <dbReference type="NCBI Taxonomy" id="185542"/>
    <lineage>
        <taxon>Eukaryota</taxon>
        <taxon>Viridiplantae</taxon>
        <taxon>Streptophyta</taxon>
        <taxon>Embryophyta</taxon>
        <taxon>Tracheophyta</taxon>
        <taxon>Spermatophyta</taxon>
        <taxon>Magnoliopsida</taxon>
        <taxon>eudicotyledons</taxon>
        <taxon>Gunneridae</taxon>
        <taxon>Pentapetalae</taxon>
        <taxon>asterids</taxon>
        <taxon>campanulids</taxon>
        <taxon>Aquifoliales</taxon>
        <taxon>Aquifoliaceae</taxon>
        <taxon>Ilex</taxon>
    </lineage>
</organism>
<keyword evidence="4" id="KW-0539">Nucleus</keyword>
<gene>
    <name evidence="6" type="ORF">ILEXP_LOCUS29972</name>
</gene>
<evidence type="ECO:0000313" key="7">
    <source>
        <dbReference type="Proteomes" id="UP001642360"/>
    </source>
</evidence>
<proteinExistence type="predicted"/>
<keyword evidence="7" id="KW-1185">Reference proteome</keyword>
<dbReference type="PROSITE" id="PS51005">
    <property type="entry name" value="NAC"/>
    <property type="match status" value="1"/>
</dbReference>
<evidence type="ECO:0000256" key="4">
    <source>
        <dbReference type="ARBA" id="ARBA00023242"/>
    </source>
</evidence>
<comment type="caution">
    <text evidence="6">The sequence shown here is derived from an EMBL/GenBank/DDBJ whole genome shotgun (WGS) entry which is preliminary data.</text>
</comment>
<keyword evidence="3" id="KW-0804">Transcription</keyword>
<reference evidence="6 7" key="1">
    <citation type="submission" date="2024-02" db="EMBL/GenBank/DDBJ databases">
        <authorList>
            <person name="Vignale AGUSTIN F."/>
            <person name="Sosa J E."/>
            <person name="Modenutti C."/>
        </authorList>
    </citation>
    <scope>NUCLEOTIDE SEQUENCE [LARGE SCALE GENOMIC DNA]</scope>
</reference>